<keyword evidence="2 5" id="KW-0812">Transmembrane</keyword>
<name>A0ABY6NZI7_9NOCA</name>
<evidence type="ECO:0000256" key="5">
    <source>
        <dbReference type="SAM" id="Phobius"/>
    </source>
</evidence>
<keyword evidence="3 5" id="KW-1133">Transmembrane helix</keyword>
<dbReference type="Pfam" id="PF00578">
    <property type="entry name" value="AhpC-TSA"/>
    <property type="match status" value="1"/>
</dbReference>
<evidence type="ECO:0000256" key="3">
    <source>
        <dbReference type="ARBA" id="ARBA00022989"/>
    </source>
</evidence>
<feature type="domain" description="Thioredoxin" evidence="6">
    <location>
        <begin position="195"/>
        <end position="336"/>
    </location>
</feature>
<evidence type="ECO:0000256" key="2">
    <source>
        <dbReference type="ARBA" id="ARBA00022692"/>
    </source>
</evidence>
<evidence type="ECO:0000256" key="1">
    <source>
        <dbReference type="ARBA" id="ARBA00004141"/>
    </source>
</evidence>
<dbReference type="InterPro" id="IPR013766">
    <property type="entry name" value="Thioredoxin_domain"/>
</dbReference>
<dbReference type="Gene3D" id="3.40.30.10">
    <property type="entry name" value="Glutaredoxin"/>
    <property type="match status" value="1"/>
</dbReference>
<organism evidence="7 8">
    <name type="scientific">Rhodococcus antarcticus</name>
    <dbReference type="NCBI Taxonomy" id="2987751"/>
    <lineage>
        <taxon>Bacteria</taxon>
        <taxon>Bacillati</taxon>
        <taxon>Actinomycetota</taxon>
        <taxon>Actinomycetes</taxon>
        <taxon>Mycobacteriales</taxon>
        <taxon>Nocardiaceae</taxon>
        <taxon>Rhodococcus</taxon>
    </lineage>
</organism>
<dbReference type="Pfam" id="PF07291">
    <property type="entry name" value="MauE"/>
    <property type="match status" value="1"/>
</dbReference>
<evidence type="ECO:0000259" key="6">
    <source>
        <dbReference type="PROSITE" id="PS51352"/>
    </source>
</evidence>
<comment type="subcellular location">
    <subcellularLocation>
        <location evidence="1">Membrane</location>
        <topology evidence="1">Multi-pass membrane protein</topology>
    </subcellularLocation>
</comment>
<keyword evidence="4 5" id="KW-0472">Membrane</keyword>
<dbReference type="EMBL" id="CP110615">
    <property type="protein sequence ID" value="UZJ24802.1"/>
    <property type="molecule type" value="Genomic_DNA"/>
</dbReference>
<feature type="transmembrane region" description="Helical" evidence="5">
    <location>
        <begin position="151"/>
        <end position="174"/>
    </location>
</feature>
<gene>
    <name evidence="7" type="ORF">RHODO2019_17115</name>
</gene>
<evidence type="ECO:0000313" key="7">
    <source>
        <dbReference type="EMBL" id="UZJ24802.1"/>
    </source>
</evidence>
<dbReference type="InterPro" id="IPR000866">
    <property type="entry name" value="AhpC/TSA"/>
</dbReference>
<feature type="transmembrane region" description="Helical" evidence="5">
    <location>
        <begin position="43"/>
        <end position="63"/>
    </location>
</feature>
<dbReference type="RefSeq" id="WP_265382908.1">
    <property type="nucleotide sequence ID" value="NZ_CP110615.1"/>
</dbReference>
<evidence type="ECO:0000313" key="8">
    <source>
        <dbReference type="Proteomes" id="UP001164965"/>
    </source>
</evidence>
<dbReference type="InterPro" id="IPR036249">
    <property type="entry name" value="Thioredoxin-like_sf"/>
</dbReference>
<protein>
    <submittedName>
        <fullName evidence="7">Redoxin domain-containing protein</fullName>
    </submittedName>
</protein>
<sequence>MTLLVLVARLVLAAVFVTSGVAKLRDQAGSRTAVADFGVPAALVPLVTVALPVVELLAAVLLLAADPAALIGAVLVLLMLAAFTTAIVANLARGRHPECHCFGQVNSGPTGWSSVARNLALAVVAVVVLLPGAGRPPWVGAVVAGYRGDQLVLGLLVAALALAVVVLGVLLQALTTRYGRVLLRLDAVEDALADDGTPRTAPGFELPDLEGRPVSLEGVVDDGTSTLVVFISPGCAHCGELMPDLARWQSADGPVRTLVVSEGTAEANQSKAVGSPGLQILLQAEREVTEAYGIKGTPGAVLVGPDGSLVGPAVYGVDAIRQNHDFVLAELTGDGTGHGHGHGHGDGLLQIEPRPVRVGDTVPLTALRDESGDGDGPVGAEDDAVLVFWESTCGFCLQIAGDLAAHGEDGPLVLVSASDAAAVRGVGIVAPIARDPGGEVGAAVQVPGTPTAVRVRAGVVSEPPAVGGPAVIALLNRVAVAVG</sequence>
<dbReference type="PANTHER" id="PTHR42852">
    <property type="entry name" value="THIOL:DISULFIDE INTERCHANGE PROTEIN DSBE"/>
    <property type="match status" value="1"/>
</dbReference>
<dbReference type="InterPro" id="IPR050553">
    <property type="entry name" value="Thioredoxin_ResA/DsbE_sf"/>
</dbReference>
<keyword evidence="8" id="KW-1185">Reference proteome</keyword>
<reference evidence="7" key="1">
    <citation type="submission" date="2022-10" db="EMBL/GenBank/DDBJ databases">
        <title>Rhodococcus sp.75.</title>
        <authorList>
            <person name="Sun M."/>
        </authorList>
    </citation>
    <scope>NUCLEOTIDE SEQUENCE</scope>
    <source>
        <strain evidence="7">75</strain>
    </source>
</reference>
<evidence type="ECO:0000256" key="4">
    <source>
        <dbReference type="ARBA" id="ARBA00023136"/>
    </source>
</evidence>
<accession>A0ABY6NZI7</accession>
<feature type="transmembrane region" description="Helical" evidence="5">
    <location>
        <begin position="70"/>
        <end position="92"/>
    </location>
</feature>
<dbReference type="PROSITE" id="PS51352">
    <property type="entry name" value="THIOREDOXIN_2"/>
    <property type="match status" value="1"/>
</dbReference>
<dbReference type="InterPro" id="IPR009908">
    <property type="entry name" value="Methylamine_util_MauE"/>
</dbReference>
<proteinExistence type="predicted"/>
<dbReference type="PANTHER" id="PTHR42852:SF18">
    <property type="entry name" value="CHROMOSOME UNDETERMINED SCAFFOLD_47, WHOLE GENOME SHOTGUN SEQUENCE"/>
    <property type="match status" value="1"/>
</dbReference>
<dbReference type="SUPFAM" id="SSF52833">
    <property type="entry name" value="Thioredoxin-like"/>
    <property type="match status" value="2"/>
</dbReference>
<dbReference type="Proteomes" id="UP001164965">
    <property type="component" value="Chromosome"/>
</dbReference>